<dbReference type="AlphaFoldDB" id="A0A9C9THX7"/>
<feature type="transmembrane region" description="Helical" evidence="2">
    <location>
        <begin position="53"/>
        <end position="76"/>
    </location>
</feature>
<dbReference type="PANTHER" id="PTHR42928">
    <property type="entry name" value="TRICARBOXYLATE-BINDING PROTEIN"/>
    <property type="match status" value="1"/>
</dbReference>
<sequence length="375" mass="39518">MPKLQLMLRCSSAAALPGRFLPGAGQKNKADNRQAASWEEENTMKSQRASQKYRILSCRMAGALVAGMMVAVPSAVVAQDAFPSEQIEIISHASPGGGTDQTIRMWIDAASKILGQDLVVVYKQGGAARVAHEYLASRPADGHTLMATTETHLYTMARGMSPLGIEDVKGVARAMQDPSVIVVRGDSDIKDYDGLIATSKEKALNWGVAQVGGTEHIGISRWADQAGVEYRVVPFGSGGEMITALRSGAIDATLANVSEALGPIADGDLRAVAALSDEPIADLPDVPTAASKGHDVSVNTTRGYVVRADTPPERVAVLEAALLEAMGGEQFTTYLKNSGLDPATSVAGSDAWDAQLKKAYTEAAEAIEKLGLEKK</sequence>
<dbReference type="CDD" id="cd07012">
    <property type="entry name" value="PBP2_Bug_TTT"/>
    <property type="match status" value="1"/>
</dbReference>
<protein>
    <submittedName>
        <fullName evidence="3">Tripartite tricarboxylate transporter substrate binding protein</fullName>
    </submittedName>
</protein>
<keyword evidence="2" id="KW-1133">Transmembrane helix</keyword>
<comment type="similarity">
    <text evidence="1">Belongs to the UPF0065 (bug) family.</text>
</comment>
<evidence type="ECO:0000256" key="1">
    <source>
        <dbReference type="ARBA" id="ARBA00006987"/>
    </source>
</evidence>
<dbReference type="EMBL" id="DRGN01000178">
    <property type="protein sequence ID" value="HEU01156.1"/>
    <property type="molecule type" value="Genomic_DNA"/>
</dbReference>
<dbReference type="InterPro" id="IPR042100">
    <property type="entry name" value="Bug_dom1"/>
</dbReference>
<evidence type="ECO:0000256" key="2">
    <source>
        <dbReference type="SAM" id="Phobius"/>
    </source>
</evidence>
<gene>
    <name evidence="3" type="ORF">ENH89_12555</name>
</gene>
<dbReference type="PIRSF" id="PIRSF017082">
    <property type="entry name" value="YflP"/>
    <property type="match status" value="1"/>
</dbReference>
<dbReference type="Pfam" id="PF03401">
    <property type="entry name" value="TctC"/>
    <property type="match status" value="1"/>
</dbReference>
<evidence type="ECO:0000313" key="4">
    <source>
        <dbReference type="Proteomes" id="UP000885680"/>
    </source>
</evidence>
<name>A0A9C9THX7_9HYPH</name>
<proteinExistence type="inferred from homology"/>
<dbReference type="Gene3D" id="3.40.190.10">
    <property type="entry name" value="Periplasmic binding protein-like II"/>
    <property type="match status" value="1"/>
</dbReference>
<reference evidence="3" key="1">
    <citation type="journal article" date="2020" name="mSystems">
        <title>Genome- and Community-Level Interaction Insights into Carbon Utilization and Element Cycling Functions of Hydrothermarchaeota in Hydrothermal Sediment.</title>
        <authorList>
            <person name="Zhou Z."/>
            <person name="Liu Y."/>
            <person name="Xu W."/>
            <person name="Pan J."/>
            <person name="Luo Z.H."/>
            <person name="Li M."/>
        </authorList>
    </citation>
    <scope>NUCLEOTIDE SEQUENCE</scope>
    <source>
        <strain evidence="3">HyVt-347</strain>
    </source>
</reference>
<dbReference type="Proteomes" id="UP000885680">
    <property type="component" value="Unassembled WGS sequence"/>
</dbReference>
<keyword evidence="2" id="KW-0472">Membrane</keyword>
<evidence type="ECO:0000313" key="3">
    <source>
        <dbReference type="EMBL" id="HEU01156.1"/>
    </source>
</evidence>
<dbReference type="InterPro" id="IPR005064">
    <property type="entry name" value="BUG"/>
</dbReference>
<comment type="caution">
    <text evidence="3">The sequence shown here is derived from an EMBL/GenBank/DDBJ whole genome shotgun (WGS) entry which is preliminary data.</text>
</comment>
<dbReference type="PANTHER" id="PTHR42928:SF5">
    <property type="entry name" value="BLR1237 PROTEIN"/>
    <property type="match status" value="1"/>
</dbReference>
<organism evidence="3 4">
    <name type="scientific">Aurantimonas coralicida</name>
    <dbReference type="NCBI Taxonomy" id="182270"/>
    <lineage>
        <taxon>Bacteria</taxon>
        <taxon>Pseudomonadati</taxon>
        <taxon>Pseudomonadota</taxon>
        <taxon>Alphaproteobacteria</taxon>
        <taxon>Hyphomicrobiales</taxon>
        <taxon>Aurantimonadaceae</taxon>
        <taxon>Aurantimonas</taxon>
    </lineage>
</organism>
<keyword evidence="2" id="KW-0812">Transmembrane</keyword>
<accession>A0A9C9THX7</accession>
<dbReference type="Gene3D" id="3.40.190.150">
    <property type="entry name" value="Bordetella uptake gene, domain 1"/>
    <property type="match status" value="1"/>
</dbReference>
<dbReference type="SUPFAM" id="SSF53850">
    <property type="entry name" value="Periplasmic binding protein-like II"/>
    <property type="match status" value="1"/>
</dbReference>